<feature type="transmembrane region" description="Helical" evidence="5">
    <location>
        <begin position="7"/>
        <end position="27"/>
    </location>
</feature>
<evidence type="ECO:0000256" key="3">
    <source>
        <dbReference type="ARBA" id="ARBA00022989"/>
    </source>
</evidence>
<accession>A0A1M5QTD5</accession>
<keyword evidence="3 5" id="KW-1133">Transmembrane helix</keyword>
<reference evidence="7 8" key="1">
    <citation type="submission" date="2016-11" db="EMBL/GenBank/DDBJ databases">
        <authorList>
            <person name="Jaros S."/>
            <person name="Januszkiewicz K."/>
            <person name="Wedrychowicz H."/>
        </authorList>
    </citation>
    <scope>NUCLEOTIDE SEQUENCE [LARGE SCALE GENOMIC DNA]</scope>
    <source>
        <strain evidence="7 8">GAS138</strain>
    </source>
</reference>
<dbReference type="OrthoDB" id="8209689at2"/>
<dbReference type="Proteomes" id="UP000189796">
    <property type="component" value="Chromosome I"/>
</dbReference>
<feature type="transmembrane region" description="Helical" evidence="5">
    <location>
        <begin position="58"/>
        <end position="79"/>
    </location>
</feature>
<evidence type="ECO:0000256" key="1">
    <source>
        <dbReference type="ARBA" id="ARBA00004141"/>
    </source>
</evidence>
<evidence type="ECO:0000256" key="5">
    <source>
        <dbReference type="SAM" id="Phobius"/>
    </source>
</evidence>
<evidence type="ECO:0000256" key="4">
    <source>
        <dbReference type="ARBA" id="ARBA00023136"/>
    </source>
</evidence>
<feature type="transmembrane region" description="Helical" evidence="5">
    <location>
        <begin position="145"/>
        <end position="169"/>
    </location>
</feature>
<feature type="transmembrane region" description="Helical" evidence="5">
    <location>
        <begin position="112"/>
        <end position="133"/>
    </location>
</feature>
<feature type="transmembrane region" description="Helical" evidence="5">
    <location>
        <begin position="181"/>
        <end position="214"/>
    </location>
</feature>
<gene>
    <name evidence="7" type="ORF">SAMN05443248_3946</name>
</gene>
<evidence type="ECO:0000313" key="7">
    <source>
        <dbReference type="EMBL" id="SHH17228.1"/>
    </source>
</evidence>
<feature type="transmembrane region" description="Helical" evidence="5">
    <location>
        <begin position="33"/>
        <end position="51"/>
    </location>
</feature>
<keyword evidence="4 5" id="KW-0472">Membrane</keyword>
<dbReference type="Pfam" id="PF04932">
    <property type="entry name" value="Wzy_C"/>
    <property type="match status" value="1"/>
</dbReference>
<evidence type="ECO:0000256" key="2">
    <source>
        <dbReference type="ARBA" id="ARBA00022692"/>
    </source>
</evidence>
<dbReference type="InterPro" id="IPR007016">
    <property type="entry name" value="O-antigen_ligase-rel_domated"/>
</dbReference>
<sequence length="428" mass="45466">MSRVFDRYFFFALVVSTVPILVLYNGLAGSHGNSIVTGLFIVSSLVAVALFSQWRRFVPNLCDVAFVAYVGCIAISFWLNGVADIKQTALLILTLAAYPAARLFAGTGLKPTFVFVTVAIVAAGSAVTAFELVRQWDSAYEKPMIFGMFAAGGNFLISLGIAMIAVTCLEMSARQRISATLLIIPAAAIFAASMVRLAFVAILVSLALGAYLSAPRIRRQIAAVILVTILAIATGLFVRSDKTMIMAGYAANGIKTIVASAAPDDFAAVVPVGEKRKLLSCSTRINLVDTIDVRLGLLRDAITLLKSSDWFGIGLDGFMKRSCIPAAEVHNSFLQAAIEFGWLGGIALLALVCLSGFYLLPLARSDTEARFAVCSLVCITILTIGSGRTSNDGLLFLFLGFAAGLHNLKPGNSPIGRLASSALSERGW</sequence>
<organism evidence="7 8">
    <name type="scientific">Bradyrhizobium erythrophlei</name>
    <dbReference type="NCBI Taxonomy" id="1437360"/>
    <lineage>
        <taxon>Bacteria</taxon>
        <taxon>Pseudomonadati</taxon>
        <taxon>Pseudomonadota</taxon>
        <taxon>Alphaproteobacteria</taxon>
        <taxon>Hyphomicrobiales</taxon>
        <taxon>Nitrobacteraceae</taxon>
        <taxon>Bradyrhizobium</taxon>
    </lineage>
</organism>
<comment type="subcellular location">
    <subcellularLocation>
        <location evidence="1">Membrane</location>
        <topology evidence="1">Multi-pass membrane protein</topology>
    </subcellularLocation>
</comment>
<name>A0A1M5QTD5_9BRAD</name>
<feature type="domain" description="O-antigen ligase-related" evidence="6">
    <location>
        <begin position="183"/>
        <end position="348"/>
    </location>
</feature>
<keyword evidence="2 5" id="KW-0812">Transmembrane</keyword>
<feature type="transmembrane region" description="Helical" evidence="5">
    <location>
        <begin position="85"/>
        <end position="105"/>
    </location>
</feature>
<protein>
    <submittedName>
        <fullName evidence="7">O-Antigen ligase</fullName>
    </submittedName>
</protein>
<dbReference type="RefSeq" id="WP_079602839.1">
    <property type="nucleotide sequence ID" value="NZ_LT670817.1"/>
</dbReference>
<dbReference type="GO" id="GO:0016020">
    <property type="term" value="C:membrane"/>
    <property type="evidence" value="ECO:0007669"/>
    <property type="project" value="UniProtKB-SubCell"/>
</dbReference>
<dbReference type="AlphaFoldDB" id="A0A1M5QTD5"/>
<feature type="transmembrane region" description="Helical" evidence="5">
    <location>
        <begin position="220"/>
        <end position="238"/>
    </location>
</feature>
<feature type="transmembrane region" description="Helical" evidence="5">
    <location>
        <begin position="340"/>
        <end position="363"/>
    </location>
</feature>
<dbReference type="EMBL" id="LT670817">
    <property type="protein sequence ID" value="SHH17228.1"/>
    <property type="molecule type" value="Genomic_DNA"/>
</dbReference>
<proteinExistence type="predicted"/>
<evidence type="ECO:0000313" key="8">
    <source>
        <dbReference type="Proteomes" id="UP000189796"/>
    </source>
</evidence>
<dbReference type="GO" id="GO:0016874">
    <property type="term" value="F:ligase activity"/>
    <property type="evidence" value="ECO:0007669"/>
    <property type="project" value="UniProtKB-KW"/>
</dbReference>
<keyword evidence="7" id="KW-0436">Ligase</keyword>
<evidence type="ECO:0000259" key="6">
    <source>
        <dbReference type="Pfam" id="PF04932"/>
    </source>
</evidence>